<dbReference type="InterPro" id="IPR042099">
    <property type="entry name" value="ANL_N_sf"/>
</dbReference>
<keyword evidence="6" id="KW-0614">Plasmid</keyword>
<name>A0A221K8P4_9RHOB</name>
<dbReference type="PROSITE" id="PS00455">
    <property type="entry name" value="AMP_BINDING"/>
    <property type="match status" value="1"/>
</dbReference>
<evidence type="ECO:0000313" key="7">
    <source>
        <dbReference type="Proteomes" id="UP000199754"/>
    </source>
</evidence>
<dbReference type="InterPro" id="IPR000873">
    <property type="entry name" value="AMP-dep_synth/lig_dom"/>
</dbReference>
<accession>A0A221K8P4</accession>
<dbReference type="EMBL" id="CP022419">
    <property type="protein sequence ID" value="ASM75372.1"/>
    <property type="molecule type" value="Genomic_DNA"/>
</dbReference>
<keyword evidence="2 6" id="KW-0436">Ligase</keyword>
<feature type="domain" description="AMP-binding enzyme C-terminal" evidence="5">
    <location>
        <begin position="432"/>
        <end position="508"/>
    </location>
</feature>
<dbReference type="SUPFAM" id="SSF56801">
    <property type="entry name" value="Acetyl-CoA synthetase-like"/>
    <property type="match status" value="1"/>
</dbReference>
<evidence type="ECO:0000313" key="6">
    <source>
        <dbReference type="EMBL" id="ASM75372.1"/>
    </source>
</evidence>
<evidence type="ECO:0000259" key="5">
    <source>
        <dbReference type="Pfam" id="PF13193"/>
    </source>
</evidence>
<dbReference type="Gene3D" id="3.40.50.12780">
    <property type="entry name" value="N-terminal domain of ligase-like"/>
    <property type="match status" value="1"/>
</dbReference>
<evidence type="ECO:0000256" key="1">
    <source>
        <dbReference type="ARBA" id="ARBA00006432"/>
    </source>
</evidence>
<evidence type="ECO:0000259" key="4">
    <source>
        <dbReference type="Pfam" id="PF00501"/>
    </source>
</evidence>
<dbReference type="AlphaFoldDB" id="A0A221K8P4"/>
<dbReference type="InterPro" id="IPR025110">
    <property type="entry name" value="AMP-bd_C"/>
</dbReference>
<proteinExistence type="inferred from homology"/>
<dbReference type="GO" id="GO:0031956">
    <property type="term" value="F:medium-chain fatty acid-CoA ligase activity"/>
    <property type="evidence" value="ECO:0007669"/>
    <property type="project" value="TreeGrafter"/>
</dbReference>
<dbReference type="Pfam" id="PF00501">
    <property type="entry name" value="AMP-binding"/>
    <property type="match status" value="1"/>
</dbReference>
<dbReference type="OrthoDB" id="9803968at2"/>
<dbReference type="Pfam" id="PF13193">
    <property type="entry name" value="AMP-binding_C"/>
    <property type="match status" value="1"/>
</dbReference>
<comment type="similarity">
    <text evidence="1">Belongs to the ATP-dependent AMP-binding enzyme family.</text>
</comment>
<evidence type="ECO:0000256" key="2">
    <source>
        <dbReference type="ARBA" id="ARBA00022598"/>
    </source>
</evidence>
<dbReference type="KEGG" id="spse:SULPSESMR1_04180"/>
<dbReference type="Gene3D" id="3.30.300.30">
    <property type="match status" value="1"/>
</dbReference>
<evidence type="ECO:0000256" key="3">
    <source>
        <dbReference type="SAM" id="MobiDB-lite"/>
    </source>
</evidence>
<geneLocation type="plasmid" evidence="6 7">
    <name>pSMR1-4</name>
</geneLocation>
<dbReference type="Proteomes" id="UP000199754">
    <property type="component" value="Plasmid pSMR1-4"/>
</dbReference>
<organism evidence="6 7">
    <name type="scientific">Pseudosulfitobacter pseudonitzschiae</name>
    <dbReference type="NCBI Taxonomy" id="1402135"/>
    <lineage>
        <taxon>Bacteria</taxon>
        <taxon>Pseudomonadati</taxon>
        <taxon>Pseudomonadota</taxon>
        <taxon>Alphaproteobacteria</taxon>
        <taxon>Rhodobacterales</taxon>
        <taxon>Roseobacteraceae</taxon>
        <taxon>Pseudosulfitobacter</taxon>
    </lineage>
</organism>
<sequence>MCKDPLNRLSSGTVASSLGHAPQSASRTDVYQLFRNRGSALPDAIAIEDSDERTTYAALLCRVDQLAGHLAGLGLNTGERIAVLSRNRREYVEVQLAAAATGLIVACLNWRLLAAELRHCVTLVSPRLIITELDLQELLDQTPNIPTLTLGREYEDALTQAPHFTPVPQDPENGLVILYTSGTTGLPKGAVLSHRAMIARASVFAAELGLAPTDAFVAWAPMFHMASTDHALSTLLRGGTVFMIDGYDPDAICRSIETHRIGWLVLIPGMIESFIAHFKEKGITPIGIRVCGAMADLVPPHQISEITTLLNAPYLNSFGSTETGLPPATRSTIPIGVTPQTLSKQISAFCEIRLVDETDQDVPVGTPGELLMRGPTLFSGYWNADATNTEAFRDGWFHLGDVFRRNADGTLGFADRAKYLIKTGGENVYPAEIERVLMADPNVTDAAVVRVPDDRWGEAPVAFVSRSGDTATQDTLMAACRASLATYKLPREIHFIAFEDFPRSTSGKIQRHVLESSLRADPGAIELQELTRPET</sequence>
<reference evidence="6 7" key="1">
    <citation type="submission" date="2017-07" db="EMBL/GenBank/DDBJ databases">
        <title>Genome Sequence of Sulfitobacter pseudonitzschiae Strain SMR1 Isolated from a culture of the Diatom Skeletonema marinoi.</title>
        <authorList>
            <person name="Topel M."/>
            <person name="Pinder M.I.M."/>
            <person name="Johansson O.N."/>
            <person name="Kourtchenko O."/>
            <person name="Godhe A."/>
            <person name="Clarke A.K."/>
        </authorList>
    </citation>
    <scope>NUCLEOTIDE SEQUENCE [LARGE SCALE GENOMIC DNA]</scope>
    <source>
        <strain evidence="6 7">SMR1</strain>
        <plasmid evidence="6 7">pSMR1-4</plasmid>
    </source>
</reference>
<dbReference type="PANTHER" id="PTHR43201">
    <property type="entry name" value="ACYL-COA SYNTHETASE"/>
    <property type="match status" value="1"/>
</dbReference>
<protein>
    <submittedName>
        <fullName evidence="6">Long-chain-fatty-acid--CoA ligase</fullName>
        <ecNumber evidence="6">6.2.1.3</ecNumber>
    </submittedName>
</protein>
<dbReference type="PANTHER" id="PTHR43201:SF5">
    <property type="entry name" value="MEDIUM-CHAIN ACYL-COA LIGASE ACSF2, MITOCHONDRIAL"/>
    <property type="match status" value="1"/>
</dbReference>
<dbReference type="InterPro" id="IPR045851">
    <property type="entry name" value="AMP-bd_C_sf"/>
</dbReference>
<dbReference type="EC" id="6.2.1.3" evidence="6"/>
<dbReference type="InterPro" id="IPR020845">
    <property type="entry name" value="AMP-binding_CS"/>
</dbReference>
<feature type="region of interest" description="Disordered" evidence="3">
    <location>
        <begin position="1"/>
        <end position="21"/>
    </location>
</feature>
<feature type="domain" description="AMP-dependent synthetase/ligase" evidence="4">
    <location>
        <begin position="36"/>
        <end position="382"/>
    </location>
</feature>
<dbReference type="GO" id="GO:0004467">
    <property type="term" value="F:long-chain fatty acid-CoA ligase activity"/>
    <property type="evidence" value="ECO:0007669"/>
    <property type="project" value="UniProtKB-EC"/>
</dbReference>
<keyword evidence="7" id="KW-1185">Reference proteome</keyword>
<gene>
    <name evidence="6" type="primary">lcfB</name>
    <name evidence="6" type="ORF">SULPSESMR1_04180</name>
</gene>
<dbReference type="RefSeq" id="WP_089423369.1">
    <property type="nucleotide sequence ID" value="NZ_CP022419.1"/>
</dbReference>